<feature type="transmembrane region" description="Helical" evidence="1">
    <location>
        <begin position="208"/>
        <end position="230"/>
    </location>
</feature>
<feature type="transmembrane region" description="Helical" evidence="1">
    <location>
        <begin position="174"/>
        <end position="196"/>
    </location>
</feature>
<feature type="transmembrane region" description="Helical" evidence="1">
    <location>
        <begin position="251"/>
        <end position="278"/>
    </location>
</feature>
<feature type="transmembrane region" description="Helical" evidence="1">
    <location>
        <begin position="129"/>
        <end position="153"/>
    </location>
</feature>
<dbReference type="EMBL" id="BPMK01000008">
    <property type="protein sequence ID" value="GIZ51958.1"/>
    <property type="molecule type" value="Genomic_DNA"/>
</dbReference>
<feature type="transmembrane region" description="Helical" evidence="1">
    <location>
        <begin position="290"/>
        <end position="311"/>
    </location>
</feature>
<gene>
    <name evidence="2" type="ORF">NCCP691_19720</name>
</gene>
<proteinExistence type="predicted"/>
<keyword evidence="1" id="KW-0472">Membrane</keyword>
<reference evidence="2 3" key="1">
    <citation type="journal article" date="2022" name="Int. J. Syst. Evol. Microbiol.">
        <title>Noviherbaspirillum aridicola sp. nov., isolated from an arid soil in Pakistan.</title>
        <authorList>
            <person name="Khan I.U."/>
            <person name="Saqib M."/>
            <person name="Amin A."/>
            <person name="Hussain F."/>
            <person name="Li L."/>
            <person name="Liu Y.H."/>
            <person name="Fang B.Z."/>
            <person name="Ahmed I."/>
            <person name="Li W.J."/>
        </authorList>
    </citation>
    <scope>NUCLEOTIDE SEQUENCE [LARGE SCALE GENOMIC DNA]</scope>
    <source>
        <strain evidence="2 3">NCCP-691</strain>
    </source>
</reference>
<dbReference type="Proteomes" id="UP000887222">
    <property type="component" value="Unassembled WGS sequence"/>
</dbReference>
<sequence>MADGGMELALEPEVPARAAPAASLAPAPLRSRTTAPAPADDEPVRMPFEFTGSGSEYFRIWVVNLLLTLLTLGVYSAWAKVRRLQYFYRNTRLDGAVFDFHGSPKAILRGRILALLLVAAYKISFDISAVAAVAVALLLAAITPWLLARAFRFKLANTSYRGIRFRFRGSARQAYARLILFPAMLALTGLFVWSLVASFRANPGVGVILLAGILPIVALGATVPLAHYALKRYQHEQADYGQTAFYYHGRVRGFFAVYGKALGLVFLGGIPAAIFGMLTARLSSWLMATMFGWLFALLYGLASAYAFYLFVRPYLEARLQNLVWNDTEVGMHRFESRASARHLLWIHASNLMLITLTLGLYKPFATVRLVRYRVASMALVAVGGLEDLRADHGADDAGAAGQEAGDLFDIDIGL</sequence>
<feature type="transmembrane region" description="Helical" evidence="1">
    <location>
        <begin position="106"/>
        <end position="123"/>
    </location>
</feature>
<comment type="caution">
    <text evidence="2">The sequence shown here is derived from an EMBL/GenBank/DDBJ whole genome shotgun (WGS) entry which is preliminary data.</text>
</comment>
<protein>
    <submittedName>
        <fullName evidence="2">Membrane protein</fullName>
    </submittedName>
</protein>
<keyword evidence="1" id="KW-0812">Transmembrane</keyword>
<keyword evidence="3" id="KW-1185">Reference proteome</keyword>
<accession>A0ABQ4Q4E4</accession>
<organism evidence="2 3">
    <name type="scientific">Noviherbaspirillum aridicola</name>
    <dbReference type="NCBI Taxonomy" id="2849687"/>
    <lineage>
        <taxon>Bacteria</taxon>
        <taxon>Pseudomonadati</taxon>
        <taxon>Pseudomonadota</taxon>
        <taxon>Betaproteobacteria</taxon>
        <taxon>Burkholderiales</taxon>
        <taxon>Oxalobacteraceae</taxon>
        <taxon>Noviherbaspirillum</taxon>
    </lineage>
</organism>
<name>A0ABQ4Q4E4_9BURK</name>
<evidence type="ECO:0000313" key="3">
    <source>
        <dbReference type="Proteomes" id="UP000887222"/>
    </source>
</evidence>
<feature type="transmembrane region" description="Helical" evidence="1">
    <location>
        <begin position="343"/>
        <end position="361"/>
    </location>
</feature>
<evidence type="ECO:0000256" key="1">
    <source>
        <dbReference type="SAM" id="Phobius"/>
    </source>
</evidence>
<dbReference type="InterPro" id="IPR010295">
    <property type="entry name" value="DUF898"/>
</dbReference>
<keyword evidence="1" id="KW-1133">Transmembrane helix</keyword>
<feature type="transmembrane region" description="Helical" evidence="1">
    <location>
        <begin position="58"/>
        <end position="79"/>
    </location>
</feature>
<evidence type="ECO:0000313" key="2">
    <source>
        <dbReference type="EMBL" id="GIZ51958.1"/>
    </source>
</evidence>
<dbReference type="Pfam" id="PF05987">
    <property type="entry name" value="DUF898"/>
    <property type="match status" value="1"/>
</dbReference>